<keyword evidence="5 8" id="KW-0378">Hydrolase</keyword>
<dbReference type="GO" id="GO:0005634">
    <property type="term" value="C:nucleus"/>
    <property type="evidence" value="ECO:0007669"/>
    <property type="project" value="TreeGrafter"/>
</dbReference>
<dbReference type="PROSITE" id="PS00972">
    <property type="entry name" value="USP_1"/>
    <property type="match status" value="1"/>
</dbReference>
<dbReference type="EC" id="3.4.19.12" evidence="8"/>
<feature type="region of interest" description="Disordered" evidence="9">
    <location>
        <begin position="655"/>
        <end position="676"/>
    </location>
</feature>
<dbReference type="InterPro" id="IPR028889">
    <property type="entry name" value="USP"/>
</dbReference>
<comment type="similarity">
    <text evidence="2 8">Belongs to the peptidase C19 family.</text>
</comment>
<dbReference type="EMBL" id="CM017325">
    <property type="protein sequence ID" value="KAE8055616.1"/>
    <property type="molecule type" value="Genomic_DNA"/>
</dbReference>
<evidence type="ECO:0000256" key="2">
    <source>
        <dbReference type="ARBA" id="ARBA00009085"/>
    </source>
</evidence>
<comment type="function">
    <text evidence="7 8">Recognizes and hydrolyzes the peptide bond at the C-terminal Gly of ubiquitin. Involved in the processing of poly-ubiquitin precursors as well as that of ubiquitinated proteins.</text>
</comment>
<feature type="compositionally biased region" description="Polar residues" evidence="9">
    <location>
        <begin position="81"/>
        <end position="90"/>
    </location>
</feature>
<evidence type="ECO:0000313" key="11">
    <source>
        <dbReference type="EMBL" id="KAE8055616.1"/>
    </source>
</evidence>
<evidence type="ECO:0000256" key="1">
    <source>
        <dbReference type="ARBA" id="ARBA00000707"/>
    </source>
</evidence>
<dbReference type="GO" id="GO:0005829">
    <property type="term" value="C:cytosol"/>
    <property type="evidence" value="ECO:0007669"/>
    <property type="project" value="TreeGrafter"/>
</dbReference>
<dbReference type="InterPro" id="IPR001394">
    <property type="entry name" value="Peptidase_C19_UCH"/>
</dbReference>
<evidence type="ECO:0000256" key="7">
    <source>
        <dbReference type="ARBA" id="ARBA00037450"/>
    </source>
</evidence>
<dbReference type="SUPFAM" id="SSF54001">
    <property type="entry name" value="Cysteine proteinases"/>
    <property type="match status" value="1"/>
</dbReference>
<dbReference type="Pfam" id="PF00443">
    <property type="entry name" value="UCH"/>
    <property type="match status" value="1"/>
</dbReference>
<dbReference type="GO" id="GO:0004843">
    <property type="term" value="F:cysteine-type deubiquitinase activity"/>
    <property type="evidence" value="ECO:0007669"/>
    <property type="project" value="UniProtKB-UniRule"/>
</dbReference>
<dbReference type="InterPro" id="IPR038765">
    <property type="entry name" value="Papain-like_cys_pep_sf"/>
</dbReference>
<keyword evidence="4 8" id="KW-0833">Ubl conjugation pathway</keyword>
<gene>
    <name evidence="11" type="ORF">FH972_012444</name>
</gene>
<keyword evidence="12" id="KW-1185">Reference proteome</keyword>
<feature type="region of interest" description="Disordered" evidence="9">
    <location>
        <begin position="62"/>
        <end position="109"/>
    </location>
</feature>
<dbReference type="GO" id="GO:0016579">
    <property type="term" value="P:protein deubiquitination"/>
    <property type="evidence" value="ECO:0007669"/>
    <property type="project" value="InterPro"/>
</dbReference>
<evidence type="ECO:0000256" key="4">
    <source>
        <dbReference type="ARBA" id="ARBA00022786"/>
    </source>
</evidence>
<reference evidence="11 12" key="1">
    <citation type="submission" date="2019-06" db="EMBL/GenBank/DDBJ databases">
        <title>A chromosomal-level reference genome of Carpinus fangiana (Coryloideae, Betulaceae).</title>
        <authorList>
            <person name="Yang X."/>
            <person name="Wang Z."/>
            <person name="Zhang L."/>
            <person name="Hao G."/>
            <person name="Liu J."/>
            <person name="Yang Y."/>
        </authorList>
    </citation>
    <scope>NUCLEOTIDE SEQUENCE [LARGE SCALE GENOMIC DNA]</scope>
    <source>
        <strain evidence="11">Cfa_2016G</strain>
        <tissue evidence="11">Leaf</tissue>
    </source>
</reference>
<feature type="region of interest" description="Disordered" evidence="9">
    <location>
        <begin position="150"/>
        <end position="170"/>
    </location>
</feature>
<dbReference type="InterPro" id="IPR018200">
    <property type="entry name" value="USP_CS"/>
</dbReference>
<dbReference type="Proteomes" id="UP000327013">
    <property type="component" value="Chromosome 5"/>
</dbReference>
<evidence type="ECO:0000256" key="5">
    <source>
        <dbReference type="ARBA" id="ARBA00022801"/>
    </source>
</evidence>
<comment type="catalytic activity">
    <reaction evidence="1 8">
        <text>Thiol-dependent hydrolysis of ester, thioester, amide, peptide and isopeptide bonds formed by the C-terminal Gly of ubiquitin (a 76-residue protein attached to proteins as an intracellular targeting signal).</text>
        <dbReference type="EC" id="3.4.19.12"/>
    </reaction>
</comment>
<evidence type="ECO:0000256" key="6">
    <source>
        <dbReference type="ARBA" id="ARBA00022807"/>
    </source>
</evidence>
<dbReference type="PANTHER" id="PTHR24006">
    <property type="entry name" value="UBIQUITIN CARBOXYL-TERMINAL HYDROLASE"/>
    <property type="match status" value="1"/>
</dbReference>
<dbReference type="CDD" id="cd02661">
    <property type="entry name" value="Peptidase_C19E"/>
    <property type="match status" value="1"/>
</dbReference>
<dbReference type="PROSITE" id="PS50235">
    <property type="entry name" value="USP_3"/>
    <property type="match status" value="1"/>
</dbReference>
<evidence type="ECO:0000313" key="12">
    <source>
        <dbReference type="Proteomes" id="UP000327013"/>
    </source>
</evidence>
<dbReference type="PROSITE" id="PS00973">
    <property type="entry name" value="USP_2"/>
    <property type="match status" value="1"/>
</dbReference>
<evidence type="ECO:0000256" key="3">
    <source>
        <dbReference type="ARBA" id="ARBA00022670"/>
    </source>
</evidence>
<dbReference type="OrthoDB" id="420187at2759"/>
<organism evidence="11 12">
    <name type="scientific">Carpinus fangiana</name>
    <dbReference type="NCBI Taxonomy" id="176857"/>
    <lineage>
        <taxon>Eukaryota</taxon>
        <taxon>Viridiplantae</taxon>
        <taxon>Streptophyta</taxon>
        <taxon>Embryophyta</taxon>
        <taxon>Tracheophyta</taxon>
        <taxon>Spermatophyta</taxon>
        <taxon>Magnoliopsida</taxon>
        <taxon>eudicotyledons</taxon>
        <taxon>Gunneridae</taxon>
        <taxon>Pentapetalae</taxon>
        <taxon>rosids</taxon>
        <taxon>fabids</taxon>
        <taxon>Fagales</taxon>
        <taxon>Betulaceae</taxon>
        <taxon>Carpinus</taxon>
    </lineage>
</organism>
<protein>
    <recommendedName>
        <fullName evidence="8">Ubiquitin carboxyl-terminal hydrolase</fullName>
        <ecNumber evidence="8">3.4.19.12</ecNumber>
    </recommendedName>
</protein>
<dbReference type="InterPro" id="IPR050164">
    <property type="entry name" value="Peptidase_C19"/>
</dbReference>
<dbReference type="GO" id="GO:0006508">
    <property type="term" value="P:proteolysis"/>
    <property type="evidence" value="ECO:0007669"/>
    <property type="project" value="UniProtKB-KW"/>
</dbReference>
<sequence>MEAHLRETLEPDSAPSDFTVSEEMFDGSSLLSPEMPVSEENLGVESSTSLLAEALGDRSLVAVSNQNGSSPKAQDDRSLVLSASNPTGPSTILPPIDETLGWSSSMPAQTEPVDDYPNFSICSDDEPLEVEPFTSSSDRFLDNNLLESSSSRWSSSHGSSPWPSCSSSRGTWSPSPSALSFSIGDIKPSMVGAGLTNLGNTCFINAVLQCFTHTVPLVEALRSCSHAMPCDRGSEGFCVLCALIDHVERSFASSGGVISPLKLVDNLNNISSFFQRYQQEDAHEFLQCFLDKLERCCLDLKIKDKTLLPQDNNLVERVFGGRLVSKLRCCNCGHSSDTYEPLIDLSLEIEDVDTLPSALESFTKVEKIEDSETKFTCENCKEEVLVEKQFMLDQAPSVAAFHLKRFKTDGSFVEKVDKHVQFPLELDLQPFTTGSQHNNVELKYNLYAIVVHIGFSSTSGHYFCFIRSSPETWHRLDDSKVTSVAEEFVLSQEAYILFYAREGTPWFSSLMEAQKPLFDPNIFNTSPKSVLDNADSVCASYPSVAGTINCDAIESRNAAEGNSSMFSCGSRQEGVEVIEVRDAAAGSSGHLSCRSKQDELRSNDPKDGIPMDYTSTQLGACNRCDGSYNDEKLCTTSSLGGNSCLKSIDEVKDDGFHSLTPPGSPSPDKASLASPGVTYHIPRDHLKKEKQVSCKKQLNNAPEDSKIREAMRYLSKSAPQGRKAKLMDAMLGVGSHSDGPLNKRKRMVSSPCKKTSTPGARRKSNHDSIMQPVAAAIFR</sequence>
<feature type="region of interest" description="Disordered" evidence="9">
    <location>
        <begin position="733"/>
        <end position="766"/>
    </location>
</feature>
<keyword evidence="3 8" id="KW-0645">Protease</keyword>
<dbReference type="PANTHER" id="PTHR24006:SF747">
    <property type="entry name" value="UBIQUITIN CARBOXYL-TERMINAL HYDROLASE 20"/>
    <property type="match status" value="1"/>
</dbReference>
<feature type="compositionally biased region" description="Basic and acidic residues" evidence="9">
    <location>
        <begin position="595"/>
        <end position="609"/>
    </location>
</feature>
<dbReference type="Gene3D" id="3.90.70.10">
    <property type="entry name" value="Cysteine proteinases"/>
    <property type="match status" value="1"/>
</dbReference>
<feature type="domain" description="USP" evidence="10">
    <location>
        <begin position="193"/>
        <end position="502"/>
    </location>
</feature>
<proteinExistence type="inferred from homology"/>
<feature type="compositionally biased region" description="Polar residues" evidence="9">
    <location>
        <begin position="62"/>
        <end position="72"/>
    </location>
</feature>
<evidence type="ECO:0000256" key="9">
    <source>
        <dbReference type="SAM" id="MobiDB-lite"/>
    </source>
</evidence>
<evidence type="ECO:0000259" key="10">
    <source>
        <dbReference type="PROSITE" id="PS50235"/>
    </source>
</evidence>
<dbReference type="FunFam" id="3.90.70.10:FF:000116">
    <property type="entry name" value="Ubiquitin carboxyl-terminal hydrolase 20"/>
    <property type="match status" value="1"/>
</dbReference>
<name>A0A5N6R430_9ROSI</name>
<evidence type="ECO:0000256" key="8">
    <source>
        <dbReference type="RuleBase" id="RU366025"/>
    </source>
</evidence>
<keyword evidence="6 8" id="KW-0788">Thiol protease</keyword>
<dbReference type="AlphaFoldDB" id="A0A5N6R430"/>
<accession>A0A5N6R430</accession>
<feature type="region of interest" description="Disordered" evidence="9">
    <location>
        <begin position="588"/>
        <end position="610"/>
    </location>
</feature>
<feature type="region of interest" description="Disordered" evidence="9">
    <location>
        <begin position="1"/>
        <end position="45"/>
    </location>
</feature>